<dbReference type="CDD" id="cd08586">
    <property type="entry name" value="PI-PLCc_BcPLC_like"/>
    <property type="match status" value="1"/>
</dbReference>
<dbReference type="SUPFAM" id="SSF51695">
    <property type="entry name" value="PLC-like phosphodiesterases"/>
    <property type="match status" value="1"/>
</dbReference>
<sequence>MKPLHTSWTLVVLLAFCWVATTARAQEEGARPTPAPERTDWMGALPDAFAMCKLSLPGTHDSGARLGGPALQTQDTDIPAQLQQGIRAFDIRLQAKDGRLGVFHSTAFQQIYWETDVLPAFIRFLQEHPTEVLVVSLKREGGAPEAYAARLAASLELEANRAYFVEDFHPALTLGDCRGKILFLHRDVATDRYPGAACSGWADDATCVLTLRGKDGREGHALLQDEYQYTSDQESAEKIAACTRNLAALAAEPEASRRWGISFASATGLPDGTPKAFADQVNPALADWLARQGGSKRGIVFIDFIAQEGGRQLVSLLIDGNFR</sequence>
<proteinExistence type="predicted"/>
<comment type="catalytic activity">
    <reaction evidence="1">
        <text>a 1,2-diacyl-sn-glycero-3-phospho-(1D-myo-inositol) = 1D-myo-inositol 1,2-cyclic phosphate + a 1,2-diacyl-sn-glycerol</text>
        <dbReference type="Rhea" id="RHEA:17093"/>
        <dbReference type="ChEBI" id="CHEBI:17815"/>
        <dbReference type="ChEBI" id="CHEBI:57880"/>
        <dbReference type="ChEBI" id="CHEBI:58484"/>
        <dbReference type="EC" id="4.6.1.13"/>
    </reaction>
</comment>
<evidence type="ECO:0000256" key="2">
    <source>
        <dbReference type="ARBA" id="ARBA00012581"/>
    </source>
</evidence>
<protein>
    <recommendedName>
        <fullName evidence="3">1-phosphatidylinositol phosphodiesterase</fullName>
        <ecNumber evidence="2">4.6.1.13</ecNumber>
    </recommendedName>
    <alternativeName>
        <fullName evidence="4">Phosphatidylinositol diacylglycerol-lyase</fullName>
    </alternativeName>
    <alternativeName>
        <fullName evidence="5">Phosphatidylinositol-specific phospholipase C</fullName>
    </alternativeName>
</protein>
<evidence type="ECO:0000256" key="1">
    <source>
        <dbReference type="ARBA" id="ARBA00001316"/>
    </source>
</evidence>
<dbReference type="GO" id="GO:0006629">
    <property type="term" value="P:lipid metabolic process"/>
    <property type="evidence" value="ECO:0007669"/>
    <property type="project" value="InterPro"/>
</dbReference>
<dbReference type="InterPro" id="IPR017946">
    <property type="entry name" value="PLC-like_Pdiesterase_TIM-brl"/>
</dbReference>
<accession>A0A9E2KGR9</accession>
<evidence type="ECO:0000313" key="8">
    <source>
        <dbReference type="EMBL" id="MBU3814009.1"/>
    </source>
</evidence>
<evidence type="ECO:0000259" key="7">
    <source>
        <dbReference type="SMART" id="SM00148"/>
    </source>
</evidence>
<dbReference type="PANTHER" id="PTHR13593">
    <property type="match status" value="1"/>
</dbReference>
<evidence type="ECO:0000256" key="4">
    <source>
        <dbReference type="ARBA" id="ARBA00030474"/>
    </source>
</evidence>
<gene>
    <name evidence="8" type="ORF">H9791_05800</name>
</gene>
<dbReference type="PANTHER" id="PTHR13593:SF113">
    <property type="entry name" value="SI:DKEY-266F7.9"/>
    <property type="match status" value="1"/>
</dbReference>
<dbReference type="EC" id="4.6.1.13" evidence="2"/>
<evidence type="ECO:0000256" key="6">
    <source>
        <dbReference type="SAM" id="SignalP"/>
    </source>
</evidence>
<dbReference type="EMBL" id="JAHLFO010000076">
    <property type="protein sequence ID" value="MBU3814009.1"/>
    <property type="molecule type" value="Genomic_DNA"/>
</dbReference>
<comment type="caution">
    <text evidence="8">The sequence shown here is derived from an EMBL/GenBank/DDBJ whole genome shotgun (WGS) entry which is preliminary data.</text>
</comment>
<organism evidence="8 9">
    <name type="scientific">Candidatus Bacteroides intestinipullorum</name>
    <dbReference type="NCBI Taxonomy" id="2838471"/>
    <lineage>
        <taxon>Bacteria</taxon>
        <taxon>Pseudomonadati</taxon>
        <taxon>Bacteroidota</taxon>
        <taxon>Bacteroidia</taxon>
        <taxon>Bacteroidales</taxon>
        <taxon>Bacteroidaceae</taxon>
        <taxon>Bacteroides</taxon>
    </lineage>
</organism>
<feature type="domain" description="Phosphatidylinositol-specific phospholipase C X" evidence="7">
    <location>
        <begin position="51"/>
        <end position="186"/>
    </location>
</feature>
<feature type="chain" id="PRO_5038724633" description="1-phosphatidylinositol phosphodiesterase" evidence="6">
    <location>
        <begin position="26"/>
        <end position="323"/>
    </location>
</feature>
<dbReference type="InterPro" id="IPR051057">
    <property type="entry name" value="PI-PLC_domain"/>
</dbReference>
<keyword evidence="6" id="KW-0732">Signal</keyword>
<dbReference type="Proteomes" id="UP000824236">
    <property type="component" value="Unassembled WGS sequence"/>
</dbReference>
<feature type="signal peptide" evidence="6">
    <location>
        <begin position="1"/>
        <end position="25"/>
    </location>
</feature>
<dbReference type="GO" id="GO:0004436">
    <property type="term" value="F:phosphatidylinositol diacylglycerol-lyase activity"/>
    <property type="evidence" value="ECO:0007669"/>
    <property type="project" value="UniProtKB-EC"/>
</dbReference>
<dbReference type="GO" id="GO:0008081">
    <property type="term" value="F:phosphoric diester hydrolase activity"/>
    <property type="evidence" value="ECO:0007669"/>
    <property type="project" value="InterPro"/>
</dbReference>
<dbReference type="Gene3D" id="3.20.20.190">
    <property type="entry name" value="Phosphatidylinositol (PI) phosphodiesterase"/>
    <property type="match status" value="1"/>
</dbReference>
<evidence type="ECO:0000313" key="9">
    <source>
        <dbReference type="Proteomes" id="UP000824236"/>
    </source>
</evidence>
<evidence type="ECO:0000256" key="3">
    <source>
        <dbReference type="ARBA" id="ARBA00019758"/>
    </source>
</evidence>
<reference evidence="8" key="2">
    <citation type="submission" date="2021-04" db="EMBL/GenBank/DDBJ databases">
        <authorList>
            <person name="Gilroy R."/>
        </authorList>
    </citation>
    <scope>NUCLEOTIDE SEQUENCE</scope>
    <source>
        <strain evidence="8">B3-3758</strain>
    </source>
</reference>
<evidence type="ECO:0000256" key="5">
    <source>
        <dbReference type="ARBA" id="ARBA00030782"/>
    </source>
</evidence>
<dbReference type="SMART" id="SM00148">
    <property type="entry name" value="PLCXc"/>
    <property type="match status" value="1"/>
</dbReference>
<dbReference type="InterPro" id="IPR000909">
    <property type="entry name" value="PLipase_C_PInositol-sp_X_dom"/>
</dbReference>
<dbReference type="AlphaFoldDB" id="A0A9E2KGR9"/>
<name>A0A9E2KGR9_9BACE</name>
<reference evidence="8" key="1">
    <citation type="journal article" date="2021" name="PeerJ">
        <title>Extensive microbial diversity within the chicken gut microbiome revealed by metagenomics and culture.</title>
        <authorList>
            <person name="Gilroy R."/>
            <person name="Ravi A."/>
            <person name="Getino M."/>
            <person name="Pursley I."/>
            <person name="Horton D.L."/>
            <person name="Alikhan N.F."/>
            <person name="Baker D."/>
            <person name="Gharbi K."/>
            <person name="Hall N."/>
            <person name="Watson M."/>
            <person name="Adriaenssens E.M."/>
            <person name="Foster-Nyarko E."/>
            <person name="Jarju S."/>
            <person name="Secka A."/>
            <person name="Antonio M."/>
            <person name="Oren A."/>
            <person name="Chaudhuri R.R."/>
            <person name="La Ragione R."/>
            <person name="Hildebrand F."/>
            <person name="Pallen M.J."/>
        </authorList>
    </citation>
    <scope>NUCLEOTIDE SEQUENCE</scope>
    <source>
        <strain evidence="8">B3-3758</strain>
    </source>
</reference>